<dbReference type="EMBL" id="KV005060">
    <property type="protein sequence ID" value="KZV34443.1"/>
    <property type="molecule type" value="Genomic_DNA"/>
</dbReference>
<organism evidence="2 3">
    <name type="scientific">Dorcoceras hygrometricum</name>
    <dbReference type="NCBI Taxonomy" id="472368"/>
    <lineage>
        <taxon>Eukaryota</taxon>
        <taxon>Viridiplantae</taxon>
        <taxon>Streptophyta</taxon>
        <taxon>Embryophyta</taxon>
        <taxon>Tracheophyta</taxon>
        <taxon>Spermatophyta</taxon>
        <taxon>Magnoliopsida</taxon>
        <taxon>eudicotyledons</taxon>
        <taxon>Gunneridae</taxon>
        <taxon>Pentapetalae</taxon>
        <taxon>asterids</taxon>
        <taxon>lamiids</taxon>
        <taxon>Lamiales</taxon>
        <taxon>Gesneriaceae</taxon>
        <taxon>Didymocarpoideae</taxon>
        <taxon>Trichosporeae</taxon>
        <taxon>Loxocarpinae</taxon>
        <taxon>Dorcoceras</taxon>
    </lineage>
</organism>
<evidence type="ECO:0000313" key="2">
    <source>
        <dbReference type="EMBL" id="KZV34443.1"/>
    </source>
</evidence>
<feature type="signal peptide" evidence="1">
    <location>
        <begin position="1"/>
        <end position="16"/>
    </location>
</feature>
<reference evidence="2 3" key="1">
    <citation type="journal article" date="2015" name="Proc. Natl. Acad. Sci. U.S.A.">
        <title>The resurrection genome of Boea hygrometrica: A blueprint for survival of dehydration.</title>
        <authorList>
            <person name="Xiao L."/>
            <person name="Yang G."/>
            <person name="Zhang L."/>
            <person name="Yang X."/>
            <person name="Zhao S."/>
            <person name="Ji Z."/>
            <person name="Zhou Q."/>
            <person name="Hu M."/>
            <person name="Wang Y."/>
            <person name="Chen M."/>
            <person name="Xu Y."/>
            <person name="Jin H."/>
            <person name="Xiao X."/>
            <person name="Hu G."/>
            <person name="Bao F."/>
            <person name="Hu Y."/>
            <person name="Wan P."/>
            <person name="Li L."/>
            <person name="Deng X."/>
            <person name="Kuang T."/>
            <person name="Xiang C."/>
            <person name="Zhu J.K."/>
            <person name="Oliver M.J."/>
            <person name="He Y."/>
        </authorList>
    </citation>
    <scope>NUCLEOTIDE SEQUENCE [LARGE SCALE GENOMIC DNA]</scope>
    <source>
        <strain evidence="3">cv. XS01</strain>
    </source>
</reference>
<evidence type="ECO:0000256" key="1">
    <source>
        <dbReference type="SAM" id="SignalP"/>
    </source>
</evidence>
<name>A0A2Z7BJ17_9LAMI</name>
<keyword evidence="3" id="KW-1185">Reference proteome</keyword>
<gene>
    <name evidence="2" type="ORF">F511_28684</name>
</gene>
<sequence>MVAMLDLFWLLLEVDHECRDLQTLHTYENHRYFISVFGIRNSRIKLKHSCEFDSRKFNRWIRMKFIPSIRNIGKSILDGEDRILRNGSVAIAETEDVSEQLTADISSWTGEETDISR</sequence>
<feature type="chain" id="PRO_5016432357" evidence="1">
    <location>
        <begin position="17"/>
        <end position="117"/>
    </location>
</feature>
<evidence type="ECO:0000313" key="3">
    <source>
        <dbReference type="Proteomes" id="UP000250235"/>
    </source>
</evidence>
<dbReference type="AlphaFoldDB" id="A0A2Z7BJ17"/>
<accession>A0A2Z7BJ17</accession>
<proteinExistence type="predicted"/>
<protein>
    <submittedName>
        <fullName evidence="2">Zinc finger CCCH domain-containing protein 48-like</fullName>
    </submittedName>
</protein>
<keyword evidence="1" id="KW-0732">Signal</keyword>
<dbReference type="Proteomes" id="UP000250235">
    <property type="component" value="Unassembled WGS sequence"/>
</dbReference>